<dbReference type="Pfam" id="PF00578">
    <property type="entry name" value="AhpC-TSA"/>
    <property type="match status" value="1"/>
</dbReference>
<dbReference type="SUPFAM" id="SSF52833">
    <property type="entry name" value="Thioredoxin-like"/>
    <property type="match status" value="1"/>
</dbReference>
<dbReference type="PANTHER" id="PTHR42852:SF13">
    <property type="entry name" value="PROTEIN DIPZ"/>
    <property type="match status" value="1"/>
</dbReference>
<dbReference type="PROSITE" id="PS51352">
    <property type="entry name" value="THIOREDOXIN_2"/>
    <property type="match status" value="1"/>
</dbReference>
<dbReference type="Gene3D" id="3.40.30.10">
    <property type="entry name" value="Glutaredoxin"/>
    <property type="match status" value="1"/>
</dbReference>
<comment type="caution">
    <text evidence="2">The sequence shown here is derived from an EMBL/GenBank/DDBJ whole genome shotgun (WGS) entry which is preliminary data.</text>
</comment>
<evidence type="ECO:0000259" key="1">
    <source>
        <dbReference type="PROSITE" id="PS51352"/>
    </source>
</evidence>
<dbReference type="PANTHER" id="PTHR42852">
    <property type="entry name" value="THIOL:DISULFIDE INTERCHANGE PROTEIN DSBE"/>
    <property type="match status" value="1"/>
</dbReference>
<gene>
    <name evidence="2" type="ORF">HYR64_05295</name>
</gene>
<organism evidence="2 3">
    <name type="scientific">Fimbriimonas ginsengisoli</name>
    <dbReference type="NCBI Taxonomy" id="1005039"/>
    <lineage>
        <taxon>Bacteria</taxon>
        <taxon>Bacillati</taxon>
        <taxon>Armatimonadota</taxon>
        <taxon>Fimbriimonadia</taxon>
        <taxon>Fimbriimonadales</taxon>
        <taxon>Fimbriimonadaceae</taxon>
        <taxon>Fimbriimonas</taxon>
    </lineage>
</organism>
<feature type="domain" description="Thioredoxin" evidence="1">
    <location>
        <begin position="3"/>
        <end position="155"/>
    </location>
</feature>
<accession>A0A931LUN9</accession>
<dbReference type="InterPro" id="IPR013766">
    <property type="entry name" value="Thioredoxin_domain"/>
</dbReference>
<dbReference type="CDD" id="cd02966">
    <property type="entry name" value="TlpA_like_family"/>
    <property type="match status" value="1"/>
</dbReference>
<evidence type="ECO:0000313" key="3">
    <source>
        <dbReference type="Proteomes" id="UP000727962"/>
    </source>
</evidence>
<dbReference type="EMBL" id="JACOSL010000032">
    <property type="protein sequence ID" value="MBI1756504.1"/>
    <property type="molecule type" value="Genomic_DNA"/>
</dbReference>
<proteinExistence type="predicted"/>
<sequence length="155" mass="16648">MELGVGKRFRDFVLGDFDSETARKGHPLAVIVWKATCPVCRLALPFFDRLQAAYPAAAVVGVGQEPAEEVDRFAAELGLKFKQLSDAELKTSRRLGVAIVPSYWLVSASGDVLVSGEGWDRAKVEDVGKRLALATGTAEQTIVTDADGVPAYRPG</sequence>
<dbReference type="Proteomes" id="UP000727962">
    <property type="component" value="Unassembled WGS sequence"/>
</dbReference>
<reference evidence="2" key="1">
    <citation type="submission" date="2020-07" db="EMBL/GenBank/DDBJ databases">
        <title>Huge and variable diversity of episymbiotic CPR bacteria and DPANN archaea in groundwater ecosystems.</title>
        <authorList>
            <person name="He C.Y."/>
            <person name="Keren R."/>
            <person name="Whittaker M."/>
            <person name="Farag I.F."/>
            <person name="Doudna J."/>
            <person name="Cate J.H.D."/>
            <person name="Banfield J.F."/>
        </authorList>
    </citation>
    <scope>NUCLEOTIDE SEQUENCE</scope>
    <source>
        <strain evidence="2">NC_groundwater_17_Pr7_B-0.1um_64_12</strain>
    </source>
</reference>
<name>A0A931LUN9_FIMGI</name>
<dbReference type="InterPro" id="IPR036249">
    <property type="entry name" value="Thioredoxin-like_sf"/>
</dbReference>
<evidence type="ECO:0000313" key="2">
    <source>
        <dbReference type="EMBL" id="MBI1756504.1"/>
    </source>
</evidence>
<dbReference type="InterPro" id="IPR000866">
    <property type="entry name" value="AhpC/TSA"/>
</dbReference>
<dbReference type="InterPro" id="IPR050553">
    <property type="entry name" value="Thioredoxin_ResA/DsbE_sf"/>
</dbReference>
<dbReference type="AlphaFoldDB" id="A0A931LUN9"/>
<dbReference type="GO" id="GO:0016209">
    <property type="term" value="F:antioxidant activity"/>
    <property type="evidence" value="ECO:0007669"/>
    <property type="project" value="InterPro"/>
</dbReference>
<protein>
    <submittedName>
        <fullName evidence="2">TlpA family protein disulfide reductase</fullName>
    </submittedName>
</protein>
<dbReference type="GO" id="GO:0016491">
    <property type="term" value="F:oxidoreductase activity"/>
    <property type="evidence" value="ECO:0007669"/>
    <property type="project" value="InterPro"/>
</dbReference>